<feature type="compositionally biased region" description="Basic and acidic residues" evidence="6">
    <location>
        <begin position="33"/>
        <end position="60"/>
    </location>
</feature>
<dbReference type="OrthoDB" id="3162524at2759"/>
<dbReference type="GeneID" id="27907501"/>
<dbReference type="PANTHER" id="PTHR22950">
    <property type="entry name" value="AMINO ACID TRANSPORTER"/>
    <property type="match status" value="1"/>
</dbReference>
<feature type="region of interest" description="Disordered" evidence="6">
    <location>
        <begin position="1"/>
        <end position="66"/>
    </location>
</feature>
<feature type="transmembrane region" description="Helical" evidence="7">
    <location>
        <begin position="116"/>
        <end position="135"/>
    </location>
</feature>
<feature type="transmembrane region" description="Helical" evidence="7">
    <location>
        <begin position="196"/>
        <end position="216"/>
    </location>
</feature>
<evidence type="ECO:0000256" key="1">
    <source>
        <dbReference type="ARBA" id="ARBA00004141"/>
    </source>
</evidence>
<evidence type="ECO:0000256" key="2">
    <source>
        <dbReference type="ARBA" id="ARBA00008066"/>
    </source>
</evidence>
<keyword evidence="4 7" id="KW-1133">Transmembrane helix</keyword>
<keyword evidence="10" id="KW-1185">Reference proteome</keyword>
<comment type="subcellular location">
    <subcellularLocation>
        <location evidence="1">Membrane</location>
        <topology evidence="1">Multi-pass membrane protein</topology>
    </subcellularLocation>
</comment>
<dbReference type="eggNOG" id="ENOG502RX9H">
    <property type="taxonomic scope" value="Eukaryota"/>
</dbReference>
<dbReference type="InterPro" id="IPR013057">
    <property type="entry name" value="AA_transpt_TM"/>
</dbReference>
<dbReference type="RefSeq" id="XP_016761789.1">
    <property type="nucleotide sequence ID" value="XM_016910364.1"/>
</dbReference>
<gene>
    <name evidence="9" type="ORF">SEPMUDRAFT_84733</name>
</gene>
<evidence type="ECO:0000313" key="10">
    <source>
        <dbReference type="Proteomes" id="UP000016931"/>
    </source>
</evidence>
<feature type="transmembrane region" description="Helical" evidence="7">
    <location>
        <begin position="397"/>
        <end position="422"/>
    </location>
</feature>
<feature type="transmembrane region" description="Helical" evidence="7">
    <location>
        <begin position="313"/>
        <end position="334"/>
    </location>
</feature>
<dbReference type="AlphaFoldDB" id="M3CIN0"/>
<feature type="domain" description="Amino acid transporter transmembrane" evidence="8">
    <location>
        <begin position="80"/>
        <end position="486"/>
    </location>
</feature>
<feature type="transmembrane region" description="Helical" evidence="7">
    <location>
        <begin position="168"/>
        <end position="190"/>
    </location>
</feature>
<evidence type="ECO:0000256" key="3">
    <source>
        <dbReference type="ARBA" id="ARBA00022692"/>
    </source>
</evidence>
<keyword evidence="5 7" id="KW-0472">Membrane</keyword>
<sequence length="514" mass="54976">MADEKHAIRTSSDKSPPDSTIAAVDFSAGTTESLKHPDKYTVTEKKEQDDRCSSHGKAGDDAEESEVFGATGEGKVNFRTVGWIRASMFLMKQTFATGVLSMPSAMYYLGGVMSPLFIVFWGLVNTYSAIIQGNFKLAHPKMHTIIDGAEIAVLDLSKSKFWSKFAKFIAEVLYLMSWLLCIGLAVLAIGTALNAVTKHGTCTVAFNVIAMLVSIATGSIRKIHGLGIILWIGFVSALVSVLMVVVAVAIRSRPAYAPQTGPFDLGFQPGPPPGTTFAQAWAGAIAIYASSSNTCGYIPVMSEMRRPQDFFRALYVSATFVNTAYLSLATVMYAYAGKYVTSPALGSAGPTIKIAAYAVALPGLCAVGMICVHVPAKTVFVRILRGTRHLTENTATHWIVWIACTVSCGFVGWLLAVAIPFYTSLVSLIGSMGFGPLGVVLPPLLWFSIHPGYRTGTWKEQGLWWAHVAMLLLGLLLSIGGTYANISNIADQFRAGKVGTAFSCADNSATVVSA</sequence>
<comment type="similarity">
    <text evidence="2">Belongs to the amino acid/polyamine transporter 2 family.</text>
</comment>
<dbReference type="PANTHER" id="PTHR22950:SF697">
    <property type="entry name" value="AMINO ACID TRANSPORTER (EUROFUNG)"/>
    <property type="match status" value="1"/>
</dbReference>
<dbReference type="HOGENOM" id="CLU_027816_3_1_1"/>
<dbReference type="Proteomes" id="UP000016931">
    <property type="component" value="Unassembled WGS sequence"/>
</dbReference>
<dbReference type="STRING" id="692275.M3CIN0"/>
<feature type="compositionally biased region" description="Basic and acidic residues" evidence="6">
    <location>
        <begin position="1"/>
        <end position="16"/>
    </location>
</feature>
<feature type="transmembrane region" description="Helical" evidence="7">
    <location>
        <begin position="354"/>
        <end position="376"/>
    </location>
</feature>
<keyword evidence="3 7" id="KW-0812">Transmembrane</keyword>
<evidence type="ECO:0000256" key="4">
    <source>
        <dbReference type="ARBA" id="ARBA00022989"/>
    </source>
</evidence>
<feature type="transmembrane region" description="Helical" evidence="7">
    <location>
        <begin position="462"/>
        <end position="484"/>
    </location>
</feature>
<dbReference type="GO" id="GO:0015179">
    <property type="term" value="F:L-amino acid transmembrane transporter activity"/>
    <property type="evidence" value="ECO:0007669"/>
    <property type="project" value="TreeGrafter"/>
</dbReference>
<accession>M3CIN0</accession>
<reference evidence="9 10" key="1">
    <citation type="journal article" date="2012" name="PLoS Pathog.">
        <title>Diverse lifestyles and strategies of plant pathogenesis encoded in the genomes of eighteen Dothideomycetes fungi.</title>
        <authorList>
            <person name="Ohm R.A."/>
            <person name="Feau N."/>
            <person name="Henrissat B."/>
            <person name="Schoch C.L."/>
            <person name="Horwitz B.A."/>
            <person name="Barry K.W."/>
            <person name="Condon B.J."/>
            <person name="Copeland A.C."/>
            <person name="Dhillon B."/>
            <person name="Glaser F."/>
            <person name="Hesse C.N."/>
            <person name="Kosti I."/>
            <person name="LaButti K."/>
            <person name="Lindquist E.A."/>
            <person name="Lucas S."/>
            <person name="Salamov A.A."/>
            <person name="Bradshaw R.E."/>
            <person name="Ciuffetti L."/>
            <person name="Hamelin R.C."/>
            <person name="Kema G.H.J."/>
            <person name="Lawrence C."/>
            <person name="Scott J.A."/>
            <person name="Spatafora J.W."/>
            <person name="Turgeon B.G."/>
            <person name="de Wit P.J.G.M."/>
            <person name="Zhong S."/>
            <person name="Goodwin S.B."/>
            <person name="Grigoriev I.V."/>
        </authorList>
    </citation>
    <scope>NUCLEOTIDE SEQUENCE [LARGE SCALE GENOMIC DNA]</scope>
    <source>
        <strain evidence="9 10">SO2202</strain>
    </source>
</reference>
<dbReference type="Pfam" id="PF01490">
    <property type="entry name" value="Aa_trans"/>
    <property type="match status" value="1"/>
</dbReference>
<feature type="transmembrane region" description="Helical" evidence="7">
    <location>
        <begin position="428"/>
        <end position="450"/>
    </location>
</feature>
<evidence type="ECO:0000256" key="6">
    <source>
        <dbReference type="SAM" id="MobiDB-lite"/>
    </source>
</evidence>
<feature type="transmembrane region" description="Helical" evidence="7">
    <location>
        <begin position="228"/>
        <end position="250"/>
    </location>
</feature>
<organism evidence="9 10">
    <name type="scientific">Sphaerulina musiva (strain SO2202)</name>
    <name type="common">Poplar stem canker fungus</name>
    <name type="synonym">Septoria musiva</name>
    <dbReference type="NCBI Taxonomy" id="692275"/>
    <lineage>
        <taxon>Eukaryota</taxon>
        <taxon>Fungi</taxon>
        <taxon>Dikarya</taxon>
        <taxon>Ascomycota</taxon>
        <taxon>Pezizomycotina</taxon>
        <taxon>Dothideomycetes</taxon>
        <taxon>Dothideomycetidae</taxon>
        <taxon>Mycosphaerellales</taxon>
        <taxon>Mycosphaerellaceae</taxon>
        <taxon>Sphaerulina</taxon>
    </lineage>
</organism>
<dbReference type="GO" id="GO:0016020">
    <property type="term" value="C:membrane"/>
    <property type="evidence" value="ECO:0007669"/>
    <property type="project" value="UniProtKB-SubCell"/>
</dbReference>
<dbReference type="OMA" id="WIVWIAC"/>
<dbReference type="EMBL" id="KB456263">
    <property type="protein sequence ID" value="EMF13668.1"/>
    <property type="molecule type" value="Genomic_DNA"/>
</dbReference>
<name>M3CIN0_SPHMS</name>
<evidence type="ECO:0000256" key="7">
    <source>
        <dbReference type="SAM" id="Phobius"/>
    </source>
</evidence>
<evidence type="ECO:0000259" key="8">
    <source>
        <dbReference type="Pfam" id="PF01490"/>
    </source>
</evidence>
<evidence type="ECO:0000313" key="9">
    <source>
        <dbReference type="EMBL" id="EMF13668.1"/>
    </source>
</evidence>
<proteinExistence type="inferred from homology"/>
<evidence type="ECO:0000256" key="5">
    <source>
        <dbReference type="ARBA" id="ARBA00023136"/>
    </source>
</evidence>
<protein>
    <submittedName>
        <fullName evidence="9">Amino acid transporter</fullName>
    </submittedName>
</protein>